<dbReference type="GO" id="GO:1903806">
    <property type="term" value="P:L-isoleucine import across plasma membrane"/>
    <property type="evidence" value="ECO:0007669"/>
    <property type="project" value="TreeGrafter"/>
</dbReference>
<dbReference type="GO" id="GO:1903805">
    <property type="term" value="P:L-valine import across plasma membrane"/>
    <property type="evidence" value="ECO:0007669"/>
    <property type="project" value="TreeGrafter"/>
</dbReference>
<dbReference type="GO" id="GO:0005304">
    <property type="term" value="F:L-valine transmembrane transporter activity"/>
    <property type="evidence" value="ECO:0007669"/>
    <property type="project" value="TreeGrafter"/>
</dbReference>
<dbReference type="Proteomes" id="UP000002892">
    <property type="component" value="Chromosome"/>
</dbReference>
<keyword evidence="3" id="KW-0067">ATP-binding</keyword>
<keyword evidence="6" id="KW-1185">Reference proteome</keyword>
<dbReference type="PROSITE" id="PS00211">
    <property type="entry name" value="ABC_TRANSPORTER_1"/>
    <property type="match status" value="1"/>
</dbReference>
<organism evidence="5 6">
    <name type="scientific">Desulfosporosinus acidiphilus (strain DSM 22704 / JCM 16185 / SJ4)</name>
    <dbReference type="NCBI Taxonomy" id="646529"/>
    <lineage>
        <taxon>Bacteria</taxon>
        <taxon>Bacillati</taxon>
        <taxon>Bacillota</taxon>
        <taxon>Clostridia</taxon>
        <taxon>Eubacteriales</taxon>
        <taxon>Desulfitobacteriaceae</taxon>
        <taxon>Desulfosporosinus</taxon>
    </lineage>
</organism>
<accession>I4DC24</accession>
<dbReference type="eggNOG" id="COG0411">
    <property type="taxonomic scope" value="Bacteria"/>
</dbReference>
<dbReference type="OrthoDB" id="9779136at2"/>
<dbReference type="EMBL" id="CP003639">
    <property type="protein sequence ID" value="AFM43348.1"/>
    <property type="molecule type" value="Genomic_DNA"/>
</dbReference>
<dbReference type="SUPFAM" id="SSF52540">
    <property type="entry name" value="P-loop containing nucleoside triphosphate hydrolases"/>
    <property type="match status" value="1"/>
</dbReference>
<dbReference type="HOGENOM" id="CLU_000604_1_2_9"/>
<dbReference type="STRING" id="646529.Desaci_4507"/>
<dbReference type="GO" id="GO:0005524">
    <property type="term" value="F:ATP binding"/>
    <property type="evidence" value="ECO:0007669"/>
    <property type="project" value="UniProtKB-KW"/>
</dbReference>
<dbReference type="Gene3D" id="3.40.50.300">
    <property type="entry name" value="P-loop containing nucleotide triphosphate hydrolases"/>
    <property type="match status" value="1"/>
</dbReference>
<dbReference type="GO" id="GO:0015808">
    <property type="term" value="P:L-alanine transport"/>
    <property type="evidence" value="ECO:0007669"/>
    <property type="project" value="TreeGrafter"/>
</dbReference>
<evidence type="ECO:0000313" key="6">
    <source>
        <dbReference type="Proteomes" id="UP000002892"/>
    </source>
</evidence>
<dbReference type="Pfam" id="PF12399">
    <property type="entry name" value="BCA_ABC_TP_C"/>
    <property type="match status" value="1"/>
</dbReference>
<dbReference type="Pfam" id="PF00005">
    <property type="entry name" value="ABC_tran"/>
    <property type="match status" value="1"/>
</dbReference>
<feature type="domain" description="ABC transporter" evidence="4">
    <location>
        <begin position="3"/>
        <end position="249"/>
    </location>
</feature>
<dbReference type="FunFam" id="3.40.50.300:FF:000421">
    <property type="entry name" value="Branched-chain amino acid ABC transporter ATP-binding protein"/>
    <property type="match status" value="1"/>
</dbReference>
<name>I4DC24_DESAJ</name>
<dbReference type="PROSITE" id="PS50893">
    <property type="entry name" value="ABC_TRANSPORTER_2"/>
    <property type="match status" value="1"/>
</dbReference>
<evidence type="ECO:0000259" key="4">
    <source>
        <dbReference type="PROSITE" id="PS50893"/>
    </source>
</evidence>
<dbReference type="InterPro" id="IPR027417">
    <property type="entry name" value="P-loop_NTPase"/>
</dbReference>
<evidence type="ECO:0000256" key="3">
    <source>
        <dbReference type="ARBA" id="ARBA00022840"/>
    </source>
</evidence>
<evidence type="ECO:0000256" key="2">
    <source>
        <dbReference type="ARBA" id="ARBA00022741"/>
    </source>
</evidence>
<proteinExistence type="predicted"/>
<keyword evidence="2" id="KW-0547">Nucleotide-binding</keyword>
<sequence length="252" mass="27699">MILTLDQVSKEFGGLKALSDISFTVNKGDVFGVIGPNGAGKTTLFNLITGIFPPTSGNIIFNGTEIIGLKPYKVTALGIARTFQNIRLFDNLTVLENVMVGAHSHMKASIWQGIWRTPKQRREEKAVTDRAKELLALVGIKAIFELSGALAYGQQRRLEIARALAADPEILLLDEPAAGMNESETEDLMRLITQIRDMGKTIILIEHDMNLVMNTCNRLAVINFGSKIAEGNPEEIQTNSEVIEAYLGKEED</sequence>
<keyword evidence="1" id="KW-0813">Transport</keyword>
<dbReference type="KEGG" id="dai:Desaci_4507"/>
<dbReference type="PANTHER" id="PTHR45772:SF7">
    <property type="entry name" value="AMINO ACID ABC TRANSPORTER ATP-BINDING PROTEIN"/>
    <property type="match status" value="1"/>
</dbReference>
<evidence type="ECO:0000256" key="1">
    <source>
        <dbReference type="ARBA" id="ARBA00022448"/>
    </source>
</evidence>
<dbReference type="GO" id="GO:0015188">
    <property type="term" value="F:L-isoleucine transmembrane transporter activity"/>
    <property type="evidence" value="ECO:0007669"/>
    <property type="project" value="TreeGrafter"/>
</dbReference>
<dbReference type="GO" id="GO:0016887">
    <property type="term" value="F:ATP hydrolysis activity"/>
    <property type="evidence" value="ECO:0007669"/>
    <property type="project" value="InterPro"/>
</dbReference>
<dbReference type="AlphaFoldDB" id="I4DC24"/>
<dbReference type="GO" id="GO:0015192">
    <property type="term" value="F:L-phenylalanine transmembrane transporter activity"/>
    <property type="evidence" value="ECO:0007669"/>
    <property type="project" value="TreeGrafter"/>
</dbReference>
<gene>
    <name evidence="5" type="ordered locus">Desaci_4507</name>
</gene>
<reference evidence="5 6" key="1">
    <citation type="journal article" date="2012" name="J. Bacteriol.">
        <title>Complete genome sequences of Desulfosporosinus orientis DSM765T, Desulfosporosinus youngiae DSM17734T, Desulfosporosinus meridiei DSM13257T, and Desulfosporosinus acidiphilus DSM22704T.</title>
        <authorList>
            <person name="Pester M."/>
            <person name="Brambilla E."/>
            <person name="Alazard D."/>
            <person name="Rattei T."/>
            <person name="Weinmaier T."/>
            <person name="Han J."/>
            <person name="Lucas S."/>
            <person name="Lapidus A."/>
            <person name="Cheng J.F."/>
            <person name="Goodwin L."/>
            <person name="Pitluck S."/>
            <person name="Peters L."/>
            <person name="Ovchinnikova G."/>
            <person name="Teshima H."/>
            <person name="Detter J.C."/>
            <person name="Han C.S."/>
            <person name="Tapia R."/>
            <person name="Land M.L."/>
            <person name="Hauser L."/>
            <person name="Kyrpides N.C."/>
            <person name="Ivanova N.N."/>
            <person name="Pagani I."/>
            <person name="Huntmann M."/>
            <person name="Wei C.L."/>
            <person name="Davenport K.W."/>
            <person name="Daligault H."/>
            <person name="Chain P.S."/>
            <person name="Chen A."/>
            <person name="Mavromatis K."/>
            <person name="Markowitz V."/>
            <person name="Szeto E."/>
            <person name="Mikhailova N."/>
            <person name="Pati A."/>
            <person name="Wagner M."/>
            <person name="Woyke T."/>
            <person name="Ollivier B."/>
            <person name="Klenk H.P."/>
            <person name="Spring S."/>
            <person name="Loy A."/>
        </authorList>
    </citation>
    <scope>NUCLEOTIDE SEQUENCE [LARGE SCALE GENOMIC DNA]</scope>
    <source>
        <strain evidence="6">DSM 22704 / JCM 16185 / SJ4</strain>
    </source>
</reference>
<dbReference type="SMART" id="SM00382">
    <property type="entry name" value="AAA"/>
    <property type="match status" value="1"/>
</dbReference>
<protein>
    <submittedName>
        <fullName evidence="5">ABC-type branched-chain amino acid transport systems, ATPase component</fullName>
    </submittedName>
</protein>
<dbReference type="InterPro" id="IPR051120">
    <property type="entry name" value="ABC_AA/LPS_Transport"/>
</dbReference>
<dbReference type="RefSeq" id="WP_014829331.1">
    <property type="nucleotide sequence ID" value="NC_018068.1"/>
</dbReference>
<dbReference type="InterPro" id="IPR017871">
    <property type="entry name" value="ABC_transporter-like_CS"/>
</dbReference>
<dbReference type="InterPro" id="IPR003439">
    <property type="entry name" value="ABC_transporter-like_ATP-bd"/>
</dbReference>
<dbReference type="PANTHER" id="PTHR45772">
    <property type="entry name" value="CONSERVED COMPONENT OF ABC TRANSPORTER FOR NATURAL AMINO ACIDS-RELATED"/>
    <property type="match status" value="1"/>
</dbReference>
<dbReference type="CDD" id="cd03219">
    <property type="entry name" value="ABC_Mj1267_LivG_branched"/>
    <property type="match status" value="1"/>
</dbReference>
<evidence type="ECO:0000313" key="5">
    <source>
        <dbReference type="EMBL" id="AFM43348.1"/>
    </source>
</evidence>
<dbReference type="GO" id="GO:0042941">
    <property type="term" value="P:D-alanine transmembrane transport"/>
    <property type="evidence" value="ECO:0007669"/>
    <property type="project" value="TreeGrafter"/>
</dbReference>
<dbReference type="InterPro" id="IPR003593">
    <property type="entry name" value="AAA+_ATPase"/>
</dbReference>
<dbReference type="GO" id="GO:0005886">
    <property type="term" value="C:plasma membrane"/>
    <property type="evidence" value="ECO:0007669"/>
    <property type="project" value="TreeGrafter"/>
</dbReference>
<dbReference type="InterPro" id="IPR032823">
    <property type="entry name" value="BCA_ABC_TP_C"/>
</dbReference>